<gene>
    <name evidence="1" type="ORF">MANES_08G083811v8</name>
</gene>
<evidence type="ECO:0000313" key="1">
    <source>
        <dbReference type="EMBL" id="KAG8649391.1"/>
    </source>
</evidence>
<organism evidence="1 2">
    <name type="scientific">Manihot esculenta</name>
    <name type="common">Cassava</name>
    <name type="synonym">Jatropha manihot</name>
    <dbReference type="NCBI Taxonomy" id="3983"/>
    <lineage>
        <taxon>Eukaryota</taxon>
        <taxon>Viridiplantae</taxon>
        <taxon>Streptophyta</taxon>
        <taxon>Embryophyta</taxon>
        <taxon>Tracheophyta</taxon>
        <taxon>Spermatophyta</taxon>
        <taxon>Magnoliopsida</taxon>
        <taxon>eudicotyledons</taxon>
        <taxon>Gunneridae</taxon>
        <taxon>Pentapetalae</taxon>
        <taxon>rosids</taxon>
        <taxon>fabids</taxon>
        <taxon>Malpighiales</taxon>
        <taxon>Euphorbiaceae</taxon>
        <taxon>Crotonoideae</taxon>
        <taxon>Manihoteae</taxon>
        <taxon>Manihot</taxon>
    </lineage>
</organism>
<accession>A0ACB7HET7</accession>
<keyword evidence="2" id="KW-1185">Reference proteome</keyword>
<dbReference type="EMBL" id="CM004394">
    <property type="protein sequence ID" value="KAG8649391.1"/>
    <property type="molecule type" value="Genomic_DNA"/>
</dbReference>
<name>A0ACB7HET7_MANES</name>
<evidence type="ECO:0000313" key="2">
    <source>
        <dbReference type="Proteomes" id="UP000091857"/>
    </source>
</evidence>
<reference evidence="2" key="1">
    <citation type="journal article" date="2016" name="Nat. Biotechnol.">
        <title>Sequencing wild and cultivated cassava and related species reveals extensive interspecific hybridization and genetic diversity.</title>
        <authorList>
            <person name="Bredeson J.V."/>
            <person name="Lyons J.B."/>
            <person name="Prochnik S.E."/>
            <person name="Wu G.A."/>
            <person name="Ha C.M."/>
            <person name="Edsinger-Gonzales E."/>
            <person name="Grimwood J."/>
            <person name="Schmutz J."/>
            <person name="Rabbi I.Y."/>
            <person name="Egesi C."/>
            <person name="Nauluvula P."/>
            <person name="Lebot V."/>
            <person name="Ndunguru J."/>
            <person name="Mkamilo G."/>
            <person name="Bart R.S."/>
            <person name="Setter T.L."/>
            <person name="Gleadow R.M."/>
            <person name="Kulakow P."/>
            <person name="Ferguson M.E."/>
            <person name="Rounsley S."/>
            <person name="Rokhsar D.S."/>
        </authorList>
    </citation>
    <scope>NUCLEOTIDE SEQUENCE [LARGE SCALE GENOMIC DNA]</scope>
    <source>
        <strain evidence="2">cv. AM560-2</strain>
    </source>
</reference>
<dbReference type="Proteomes" id="UP000091857">
    <property type="component" value="Chromosome 8"/>
</dbReference>
<proteinExistence type="predicted"/>
<sequence>MKRKIFNFLTLKLSMISAPLPLSSPSPSCKIFNFLQFISSFIFSRSKQLQCSSMASTSFLETRYQSSNVPPVSEFRRLAFLHWYHGDVWMIWSSEAESNNNDLAPEYQQYQDATAYEDYKEEEEETHDI</sequence>
<comment type="caution">
    <text evidence="1">The sequence shown here is derived from an EMBL/GenBank/DDBJ whole genome shotgun (WGS) entry which is preliminary data.</text>
</comment>
<protein>
    <submittedName>
        <fullName evidence="1">Uncharacterized protein</fullName>
    </submittedName>
</protein>